<feature type="transmembrane region" description="Helical" evidence="2">
    <location>
        <begin position="53"/>
        <end position="72"/>
    </location>
</feature>
<keyword evidence="5" id="KW-1185">Reference proteome</keyword>
<reference evidence="5" key="1">
    <citation type="journal article" date="2019" name="Int. J. Syst. Evol. Microbiol.">
        <title>The Global Catalogue of Microorganisms (GCM) 10K type strain sequencing project: providing services to taxonomists for standard genome sequencing and annotation.</title>
        <authorList>
            <consortium name="The Broad Institute Genomics Platform"/>
            <consortium name="The Broad Institute Genome Sequencing Center for Infectious Disease"/>
            <person name="Wu L."/>
            <person name="Ma J."/>
        </authorList>
    </citation>
    <scope>NUCLEOTIDE SEQUENCE [LARGE SCALE GENOMIC DNA]</scope>
    <source>
        <strain evidence="5">KCTC 23314</strain>
    </source>
</reference>
<protein>
    <submittedName>
        <fullName evidence="4">Membrane protein</fullName>
    </submittedName>
</protein>
<feature type="transmembrane region" description="Helical" evidence="2">
    <location>
        <begin position="20"/>
        <end position="38"/>
    </location>
</feature>
<evidence type="ECO:0000313" key="5">
    <source>
        <dbReference type="Proteomes" id="UP000626210"/>
    </source>
</evidence>
<dbReference type="Pfam" id="PF02719">
    <property type="entry name" value="Polysacc_synt_2"/>
    <property type="match status" value="1"/>
</dbReference>
<comment type="caution">
    <text evidence="4">The sequence shown here is derived from an EMBL/GenBank/DDBJ whole genome shotgun (WGS) entry which is preliminary data.</text>
</comment>
<feature type="transmembrane region" description="Helical" evidence="2">
    <location>
        <begin position="120"/>
        <end position="141"/>
    </location>
</feature>
<dbReference type="RefSeq" id="WP_189690216.1">
    <property type="nucleotide sequence ID" value="NZ_BMYK01000029.1"/>
</dbReference>
<dbReference type="Gene3D" id="3.40.50.720">
    <property type="entry name" value="NAD(P)-binding Rossmann-like Domain"/>
    <property type="match status" value="2"/>
</dbReference>
<evidence type="ECO:0000313" key="4">
    <source>
        <dbReference type="EMBL" id="GHC99660.1"/>
    </source>
</evidence>
<keyword evidence="2" id="KW-0472">Membrane</keyword>
<organism evidence="4 5">
    <name type="scientific">Pseudorhodoferax aquiterrae</name>
    <dbReference type="NCBI Taxonomy" id="747304"/>
    <lineage>
        <taxon>Bacteria</taxon>
        <taxon>Pseudomonadati</taxon>
        <taxon>Pseudomonadota</taxon>
        <taxon>Betaproteobacteria</taxon>
        <taxon>Burkholderiales</taxon>
        <taxon>Comamonadaceae</taxon>
    </lineage>
</organism>
<gene>
    <name evidence="4" type="primary">wbpM</name>
    <name evidence="4" type="ORF">GCM10007320_56450</name>
</gene>
<keyword evidence="2" id="KW-0812">Transmembrane</keyword>
<accession>A0ABQ3GAC7</accession>
<dbReference type="EMBL" id="BMYK01000029">
    <property type="protein sequence ID" value="GHC99660.1"/>
    <property type="molecule type" value="Genomic_DNA"/>
</dbReference>
<feature type="transmembrane region" description="Helical" evidence="2">
    <location>
        <begin position="93"/>
        <end position="114"/>
    </location>
</feature>
<keyword evidence="2" id="KW-1133">Transmembrane helix</keyword>
<proteinExistence type="inferred from homology"/>
<evidence type="ECO:0000256" key="2">
    <source>
        <dbReference type="SAM" id="Phobius"/>
    </source>
</evidence>
<dbReference type="InterPro" id="IPR003869">
    <property type="entry name" value="Polysac_CapD-like"/>
</dbReference>
<comment type="similarity">
    <text evidence="1">Belongs to the polysaccharide synthase family.</text>
</comment>
<evidence type="ECO:0000256" key="1">
    <source>
        <dbReference type="ARBA" id="ARBA00007430"/>
    </source>
</evidence>
<dbReference type="Proteomes" id="UP000626210">
    <property type="component" value="Unassembled WGS sequence"/>
</dbReference>
<sequence length="656" mass="71219">MPATRASAAVLGWPRTVKRAVVVATDVLLSLAATWLAFTLRLDTLHWPEQDQWAVYTVAPLLSVPVFVRFGLYRAIFRYTGVATLVATAKATALYALMLLAALAVMQNAGLSVVPRSLGILQPLIFLLLVLSSRTLARAWLDAQARRGLRAPRRLMVYGAGQAGAEAAAALLNGRMPYRLLGFIDDDAAKIGRSIHGVRVFAPRELPTLVARLRVQDILLAIPSAARERRNQILKGLQPLPVHVRTLPSLADLASGRVSVQDIHELDIEDLLGREPVPPRPELLSRNLAGRTVLVTGAGGSIGGELCRQILREKPARLVLLDHSEFALYSIHEELQSLAARQGASVEFVPVLGSVVHYARLAALFQRWQPTTVYHAAAYKHVPLVEDNAAEGVMNNVLGTLNLARAAMAGGAEHFVLISTDKAVRPTNVMGASKRVAELILQALAAAPVAAFDTPRDAPSVELRNTTRFSMVRFGNVLGSSGSVVPLFRKQLAAGGPLTVTHAEVTRYFMTIAEAAQLVLQAGAMARGGDVFVLDMGQPVKIMDLARRMVDLSGLRVRDAEHPDGDIAVTVTGLRPGEKLYEELLIGDNPETTEHPRILRAQEECLSWVALQEPLQALADAARHGEAGQLRQWLQHLVPGYSPEPQRHTSPPAWQR</sequence>
<name>A0ABQ3GAC7_9BURK</name>
<dbReference type="PANTHER" id="PTHR43318">
    <property type="entry name" value="UDP-N-ACETYLGLUCOSAMINE 4,6-DEHYDRATASE"/>
    <property type="match status" value="1"/>
</dbReference>
<dbReference type="Pfam" id="PF13727">
    <property type="entry name" value="CoA_binding_3"/>
    <property type="match status" value="1"/>
</dbReference>
<feature type="domain" description="Polysaccharide biosynthesis protein CapD-like" evidence="3">
    <location>
        <begin position="293"/>
        <end position="602"/>
    </location>
</feature>
<dbReference type="PANTHER" id="PTHR43318:SF1">
    <property type="entry name" value="POLYSACCHARIDE BIOSYNTHESIS PROTEIN EPSC-RELATED"/>
    <property type="match status" value="1"/>
</dbReference>
<dbReference type="SUPFAM" id="SSF51735">
    <property type="entry name" value="NAD(P)-binding Rossmann-fold domains"/>
    <property type="match status" value="2"/>
</dbReference>
<dbReference type="CDD" id="cd05237">
    <property type="entry name" value="UDP_invert_4-6DH_SDR_e"/>
    <property type="match status" value="1"/>
</dbReference>
<dbReference type="InterPro" id="IPR051203">
    <property type="entry name" value="Polysaccharide_Synthase-Rel"/>
</dbReference>
<evidence type="ECO:0000259" key="3">
    <source>
        <dbReference type="Pfam" id="PF02719"/>
    </source>
</evidence>
<dbReference type="InterPro" id="IPR036291">
    <property type="entry name" value="NAD(P)-bd_dom_sf"/>
</dbReference>